<dbReference type="Pfam" id="PF00717">
    <property type="entry name" value="Peptidase_S24"/>
    <property type="match status" value="1"/>
</dbReference>
<dbReference type="InterPro" id="IPR039418">
    <property type="entry name" value="LexA-like"/>
</dbReference>
<proteinExistence type="predicted"/>
<dbReference type="AlphaFoldDB" id="A0A0F9SMA2"/>
<accession>A0A0F9SMA2</accession>
<dbReference type="PANTHER" id="PTHR33516:SF2">
    <property type="entry name" value="LEXA REPRESSOR-RELATED"/>
    <property type="match status" value="1"/>
</dbReference>
<dbReference type="CDD" id="cd06529">
    <property type="entry name" value="S24_LexA-like"/>
    <property type="match status" value="1"/>
</dbReference>
<dbReference type="SUPFAM" id="SSF51306">
    <property type="entry name" value="LexA/Signal peptidase"/>
    <property type="match status" value="1"/>
</dbReference>
<dbReference type="Gene3D" id="2.10.109.10">
    <property type="entry name" value="Umud Fragment, subunit A"/>
    <property type="match status" value="1"/>
</dbReference>
<gene>
    <name evidence="2" type="ORF">LCGC14_0835100</name>
</gene>
<feature type="domain" description="Peptidase S24/S26A/S26B/S26C" evidence="1">
    <location>
        <begin position="19"/>
        <end position="124"/>
    </location>
</feature>
<organism evidence="2">
    <name type="scientific">marine sediment metagenome</name>
    <dbReference type="NCBI Taxonomy" id="412755"/>
    <lineage>
        <taxon>unclassified sequences</taxon>
        <taxon>metagenomes</taxon>
        <taxon>ecological metagenomes</taxon>
    </lineage>
</organism>
<evidence type="ECO:0000259" key="1">
    <source>
        <dbReference type="Pfam" id="PF00717"/>
    </source>
</evidence>
<dbReference type="EMBL" id="LAZR01002414">
    <property type="protein sequence ID" value="KKN30348.1"/>
    <property type="molecule type" value="Genomic_DNA"/>
</dbReference>
<reference evidence="2" key="1">
    <citation type="journal article" date="2015" name="Nature">
        <title>Complex archaea that bridge the gap between prokaryotes and eukaryotes.</title>
        <authorList>
            <person name="Spang A."/>
            <person name="Saw J.H."/>
            <person name="Jorgensen S.L."/>
            <person name="Zaremba-Niedzwiedzka K."/>
            <person name="Martijn J."/>
            <person name="Lind A.E."/>
            <person name="van Eijk R."/>
            <person name="Schleper C."/>
            <person name="Guy L."/>
            <person name="Ettema T.J."/>
        </authorList>
    </citation>
    <scope>NUCLEOTIDE SEQUENCE</scope>
</reference>
<sequence>MQPIPVMKSNSLFSLSEFKAAAGFPNPAEDCLSKPISLDTLLMARPNSSFLFKVAGDSMIPDIQDGAIIVVDKSLKATTGRIVLATLDNEFVIKRLKLEPENNRALFVSSNTEYDPIVVEFDDENNWDENVIWGVVTSALSIF</sequence>
<comment type="caution">
    <text evidence="2">The sequence shown here is derived from an EMBL/GenBank/DDBJ whole genome shotgun (WGS) entry which is preliminary data.</text>
</comment>
<dbReference type="InterPro" id="IPR036286">
    <property type="entry name" value="LexA/Signal_pep-like_sf"/>
</dbReference>
<dbReference type="PANTHER" id="PTHR33516">
    <property type="entry name" value="LEXA REPRESSOR"/>
    <property type="match status" value="1"/>
</dbReference>
<evidence type="ECO:0000313" key="2">
    <source>
        <dbReference type="EMBL" id="KKN30348.1"/>
    </source>
</evidence>
<name>A0A0F9SMA2_9ZZZZ</name>
<dbReference type="InterPro" id="IPR015927">
    <property type="entry name" value="Peptidase_S24_S26A/B/C"/>
</dbReference>
<dbReference type="InterPro" id="IPR050077">
    <property type="entry name" value="LexA_repressor"/>
</dbReference>
<protein>
    <recommendedName>
        <fullName evidence="1">Peptidase S24/S26A/S26B/S26C domain-containing protein</fullName>
    </recommendedName>
</protein>